<dbReference type="InParanoid" id="A0A0C3GNQ8"/>
<dbReference type="InterPro" id="IPR029058">
    <property type="entry name" value="AB_hydrolase_fold"/>
</dbReference>
<sequence>MPVATLDSSGTKIKLFYTDTGPLDSKDYTTIFIYHGSAFTPRKKTCDINRAYRNKADLQNWWWTETFRKILPFAPTSNIRLVLVTRRDYGSHDAVDSPGSTPYTDDDLEDIKAGRDIFLQRLALEVANFIIWFTETHKIPTISEDRKSGGISVMGWSIGTLGPMALLGHPHVVPKESQQKLASYLRQVILYGAFLPHRNPISLQ</sequence>
<evidence type="ECO:0000313" key="2">
    <source>
        <dbReference type="Proteomes" id="UP000054166"/>
    </source>
</evidence>
<dbReference type="Proteomes" id="UP000054166">
    <property type="component" value="Unassembled WGS sequence"/>
</dbReference>
<reference evidence="2" key="2">
    <citation type="submission" date="2015-01" db="EMBL/GenBank/DDBJ databases">
        <title>Evolutionary Origins and Diversification of the Mycorrhizal Mutualists.</title>
        <authorList>
            <consortium name="DOE Joint Genome Institute"/>
            <consortium name="Mycorrhizal Genomics Consortium"/>
            <person name="Kohler A."/>
            <person name="Kuo A."/>
            <person name="Nagy L.G."/>
            <person name="Floudas D."/>
            <person name="Copeland A."/>
            <person name="Barry K.W."/>
            <person name="Cichocki N."/>
            <person name="Veneault-Fourrey C."/>
            <person name="LaButti K."/>
            <person name="Lindquist E.A."/>
            <person name="Lipzen A."/>
            <person name="Lundell T."/>
            <person name="Morin E."/>
            <person name="Murat C."/>
            <person name="Riley R."/>
            <person name="Ohm R."/>
            <person name="Sun H."/>
            <person name="Tunlid A."/>
            <person name="Henrissat B."/>
            <person name="Grigoriev I.V."/>
            <person name="Hibbett D.S."/>
            <person name="Martin F."/>
        </authorList>
    </citation>
    <scope>NUCLEOTIDE SEQUENCE [LARGE SCALE GENOMIC DNA]</scope>
    <source>
        <strain evidence="2">F 1598</strain>
    </source>
</reference>
<evidence type="ECO:0000313" key="1">
    <source>
        <dbReference type="EMBL" id="KIM92131.1"/>
    </source>
</evidence>
<keyword evidence="2" id="KW-1185">Reference proteome</keyword>
<gene>
    <name evidence="1" type="ORF">PILCRDRAFT_113024</name>
</gene>
<protein>
    <recommendedName>
        <fullName evidence="3">AB hydrolase-1 domain-containing protein</fullName>
    </recommendedName>
</protein>
<reference evidence="1 2" key="1">
    <citation type="submission" date="2014-04" db="EMBL/GenBank/DDBJ databases">
        <authorList>
            <consortium name="DOE Joint Genome Institute"/>
            <person name="Kuo A."/>
            <person name="Tarkka M."/>
            <person name="Buscot F."/>
            <person name="Kohler A."/>
            <person name="Nagy L.G."/>
            <person name="Floudas D."/>
            <person name="Copeland A."/>
            <person name="Barry K.W."/>
            <person name="Cichocki N."/>
            <person name="Veneault-Fourrey C."/>
            <person name="LaButti K."/>
            <person name="Lindquist E.A."/>
            <person name="Lipzen A."/>
            <person name="Lundell T."/>
            <person name="Morin E."/>
            <person name="Murat C."/>
            <person name="Sun H."/>
            <person name="Tunlid A."/>
            <person name="Henrissat B."/>
            <person name="Grigoriev I.V."/>
            <person name="Hibbett D.S."/>
            <person name="Martin F."/>
            <person name="Nordberg H.P."/>
            <person name="Cantor M.N."/>
            <person name="Hua S.X."/>
        </authorList>
    </citation>
    <scope>NUCLEOTIDE SEQUENCE [LARGE SCALE GENOMIC DNA]</scope>
    <source>
        <strain evidence="1 2">F 1598</strain>
    </source>
</reference>
<name>A0A0C3GNQ8_PILCF</name>
<evidence type="ECO:0008006" key="3">
    <source>
        <dbReference type="Google" id="ProtNLM"/>
    </source>
</evidence>
<dbReference type="SUPFAM" id="SSF53474">
    <property type="entry name" value="alpha/beta-Hydrolases"/>
    <property type="match status" value="1"/>
</dbReference>
<dbReference type="OrthoDB" id="5311491at2759"/>
<accession>A0A0C3GNQ8</accession>
<dbReference type="HOGENOM" id="CLU_045014_1_1_1"/>
<organism evidence="1 2">
    <name type="scientific">Piloderma croceum (strain F 1598)</name>
    <dbReference type="NCBI Taxonomy" id="765440"/>
    <lineage>
        <taxon>Eukaryota</taxon>
        <taxon>Fungi</taxon>
        <taxon>Dikarya</taxon>
        <taxon>Basidiomycota</taxon>
        <taxon>Agaricomycotina</taxon>
        <taxon>Agaricomycetes</taxon>
        <taxon>Agaricomycetidae</taxon>
        <taxon>Atheliales</taxon>
        <taxon>Atheliaceae</taxon>
        <taxon>Piloderma</taxon>
    </lineage>
</organism>
<dbReference type="AlphaFoldDB" id="A0A0C3GNQ8"/>
<proteinExistence type="predicted"/>
<dbReference type="EMBL" id="KN832970">
    <property type="protein sequence ID" value="KIM92131.1"/>
    <property type="molecule type" value="Genomic_DNA"/>
</dbReference>